<evidence type="ECO:0000313" key="5">
    <source>
        <dbReference type="Proteomes" id="UP000051686"/>
    </source>
</evidence>
<gene>
    <name evidence="4" type="ORF">FD46_GL001083</name>
</gene>
<accession>A0A0R1MAI5</accession>
<protein>
    <submittedName>
        <fullName evidence="4">TetR family transcriptional regulator</fullName>
    </submittedName>
</protein>
<evidence type="ECO:0000259" key="3">
    <source>
        <dbReference type="PROSITE" id="PS50977"/>
    </source>
</evidence>
<evidence type="ECO:0000313" key="4">
    <source>
        <dbReference type="EMBL" id="KRL05134.1"/>
    </source>
</evidence>
<dbReference type="PROSITE" id="PS50977">
    <property type="entry name" value="HTH_TETR_2"/>
    <property type="match status" value="1"/>
</dbReference>
<reference evidence="4 5" key="1">
    <citation type="journal article" date="2015" name="Genome Announc.">
        <title>Expanding the biotechnology potential of lactobacilli through comparative genomics of 213 strains and associated genera.</title>
        <authorList>
            <person name="Sun Z."/>
            <person name="Harris H.M."/>
            <person name="McCann A."/>
            <person name="Guo C."/>
            <person name="Argimon S."/>
            <person name="Zhang W."/>
            <person name="Yang X."/>
            <person name="Jeffery I.B."/>
            <person name="Cooney J.C."/>
            <person name="Kagawa T.F."/>
            <person name="Liu W."/>
            <person name="Song Y."/>
            <person name="Salvetti E."/>
            <person name="Wrobel A."/>
            <person name="Rasinkangas P."/>
            <person name="Parkhill J."/>
            <person name="Rea M.C."/>
            <person name="O'Sullivan O."/>
            <person name="Ritari J."/>
            <person name="Douillard F.P."/>
            <person name="Paul Ross R."/>
            <person name="Yang R."/>
            <person name="Briner A.E."/>
            <person name="Felis G.E."/>
            <person name="de Vos W.M."/>
            <person name="Barrangou R."/>
            <person name="Klaenhammer T.R."/>
            <person name="Caufield P.W."/>
            <person name="Cui Y."/>
            <person name="Zhang H."/>
            <person name="O'Toole P.W."/>
        </authorList>
    </citation>
    <scope>NUCLEOTIDE SEQUENCE [LARGE SCALE GENOMIC DNA]</scope>
    <source>
        <strain evidence="4 5">DSM 19972</strain>
    </source>
</reference>
<dbReference type="OrthoDB" id="9796019at2"/>
<keyword evidence="1 2" id="KW-0238">DNA-binding</keyword>
<comment type="caution">
    <text evidence="4">The sequence shown here is derived from an EMBL/GenBank/DDBJ whole genome shotgun (WGS) entry which is preliminary data.</text>
</comment>
<name>A0A0R1MAI5_9LACO</name>
<feature type="DNA-binding region" description="H-T-H motif" evidence="2">
    <location>
        <begin position="36"/>
        <end position="55"/>
    </location>
</feature>
<dbReference type="InterPro" id="IPR001647">
    <property type="entry name" value="HTH_TetR"/>
</dbReference>
<dbReference type="SUPFAM" id="SSF46689">
    <property type="entry name" value="Homeodomain-like"/>
    <property type="match status" value="1"/>
</dbReference>
<dbReference type="Gene3D" id="1.10.357.10">
    <property type="entry name" value="Tetracycline Repressor, domain 2"/>
    <property type="match status" value="1"/>
</dbReference>
<evidence type="ECO:0000256" key="1">
    <source>
        <dbReference type="ARBA" id="ARBA00023125"/>
    </source>
</evidence>
<dbReference type="InterPro" id="IPR009057">
    <property type="entry name" value="Homeodomain-like_sf"/>
</dbReference>
<evidence type="ECO:0000256" key="2">
    <source>
        <dbReference type="PROSITE-ProRule" id="PRU00335"/>
    </source>
</evidence>
<organism evidence="4 5">
    <name type="scientific">Liquorilactobacillus oeni DSM 19972</name>
    <dbReference type="NCBI Taxonomy" id="1423777"/>
    <lineage>
        <taxon>Bacteria</taxon>
        <taxon>Bacillati</taxon>
        <taxon>Bacillota</taxon>
        <taxon>Bacilli</taxon>
        <taxon>Lactobacillales</taxon>
        <taxon>Lactobacillaceae</taxon>
        <taxon>Liquorilactobacillus</taxon>
    </lineage>
</organism>
<dbReference type="GO" id="GO:0003677">
    <property type="term" value="F:DNA binding"/>
    <property type="evidence" value="ECO:0007669"/>
    <property type="project" value="UniProtKB-UniRule"/>
</dbReference>
<dbReference type="PATRIC" id="fig|1423777.3.peg.1117"/>
<dbReference type="Proteomes" id="UP000051686">
    <property type="component" value="Unassembled WGS sequence"/>
</dbReference>
<feature type="domain" description="HTH tetR-type" evidence="3">
    <location>
        <begin position="13"/>
        <end position="73"/>
    </location>
</feature>
<dbReference type="STRING" id="1423777.FD46_GL001083"/>
<dbReference type="Pfam" id="PF00440">
    <property type="entry name" value="TetR_N"/>
    <property type="match status" value="1"/>
</dbReference>
<dbReference type="EMBL" id="AZEH01000034">
    <property type="protein sequence ID" value="KRL05134.1"/>
    <property type="molecule type" value="Genomic_DNA"/>
</dbReference>
<keyword evidence="5" id="KW-1185">Reference proteome</keyword>
<proteinExistence type="predicted"/>
<dbReference type="AlphaFoldDB" id="A0A0R1MAI5"/>
<dbReference type="RefSeq" id="WP_057895977.1">
    <property type="nucleotide sequence ID" value="NZ_AZEH01000034.1"/>
</dbReference>
<sequence length="199" mass="22408">MVENEHQKRRHGKKLEYDLLEAAWNEFRDKGYDKLTMEGISARAKTTKTVLYRRWPNKATILINAFKKFGPKVNMNPVDTGNLRDDLITMMKPPTQLFEVLGKDAVQGLIADQVGNKIFGLFKHISDDGASFTKIITPALKSADKRGEIKLDKMDQHVINLPVIMLITTVLSQGMLSKGDLIAIVDDIVMPAFTHSLDK</sequence>